<evidence type="ECO:0000256" key="1">
    <source>
        <dbReference type="PROSITE-ProRule" id="PRU00042"/>
    </source>
</evidence>
<evidence type="ECO:0000313" key="4">
    <source>
        <dbReference type="Proteomes" id="UP000245207"/>
    </source>
</evidence>
<keyword evidence="1" id="KW-0479">Metal-binding</keyword>
<dbReference type="SUPFAM" id="SSF57667">
    <property type="entry name" value="beta-beta-alpha zinc fingers"/>
    <property type="match status" value="1"/>
</dbReference>
<dbReference type="GO" id="GO:0003700">
    <property type="term" value="F:DNA-binding transcription factor activity"/>
    <property type="evidence" value="ECO:0007669"/>
    <property type="project" value="InterPro"/>
</dbReference>
<dbReference type="PANTHER" id="PTHR45730">
    <property type="entry name" value="ZINC FINGER PROTEIN JAGGED"/>
    <property type="match status" value="1"/>
</dbReference>
<keyword evidence="4" id="KW-1185">Reference proteome</keyword>
<feature type="domain" description="C2H2-type" evidence="2">
    <location>
        <begin position="71"/>
        <end position="98"/>
    </location>
</feature>
<keyword evidence="1" id="KW-0863">Zinc-finger</keyword>
<dbReference type="PROSITE" id="PS00028">
    <property type="entry name" value="ZINC_FINGER_C2H2_1"/>
    <property type="match status" value="1"/>
</dbReference>
<dbReference type="STRING" id="35608.A0A2U1PBQ9"/>
<reference evidence="3 4" key="1">
    <citation type="journal article" date="2018" name="Mol. Plant">
        <title>The genome of Artemisia annua provides insight into the evolution of Asteraceae family and artemisinin biosynthesis.</title>
        <authorList>
            <person name="Shen Q."/>
            <person name="Zhang L."/>
            <person name="Liao Z."/>
            <person name="Wang S."/>
            <person name="Yan T."/>
            <person name="Shi P."/>
            <person name="Liu M."/>
            <person name="Fu X."/>
            <person name="Pan Q."/>
            <person name="Wang Y."/>
            <person name="Lv Z."/>
            <person name="Lu X."/>
            <person name="Zhang F."/>
            <person name="Jiang W."/>
            <person name="Ma Y."/>
            <person name="Chen M."/>
            <person name="Hao X."/>
            <person name="Li L."/>
            <person name="Tang Y."/>
            <person name="Lv G."/>
            <person name="Zhou Y."/>
            <person name="Sun X."/>
            <person name="Brodelius P.E."/>
            <person name="Rose J.K.C."/>
            <person name="Tang K."/>
        </authorList>
    </citation>
    <scope>NUCLEOTIDE SEQUENCE [LARGE SCALE GENOMIC DNA]</scope>
    <source>
        <strain evidence="4">cv. Huhao1</strain>
        <tissue evidence="3">Leaf</tissue>
    </source>
</reference>
<dbReference type="EMBL" id="PKPP01001378">
    <property type="protein sequence ID" value="PWA83192.1"/>
    <property type="molecule type" value="Genomic_DNA"/>
</dbReference>
<proteinExistence type="predicted"/>
<dbReference type="Proteomes" id="UP000245207">
    <property type="component" value="Unassembled WGS sequence"/>
</dbReference>
<dbReference type="AlphaFoldDB" id="A0A2U1PBQ9"/>
<keyword evidence="1" id="KW-0862">Zinc</keyword>
<organism evidence="3 4">
    <name type="scientific">Artemisia annua</name>
    <name type="common">Sweet wormwood</name>
    <dbReference type="NCBI Taxonomy" id="35608"/>
    <lineage>
        <taxon>Eukaryota</taxon>
        <taxon>Viridiplantae</taxon>
        <taxon>Streptophyta</taxon>
        <taxon>Embryophyta</taxon>
        <taxon>Tracheophyta</taxon>
        <taxon>Spermatophyta</taxon>
        <taxon>Magnoliopsida</taxon>
        <taxon>eudicotyledons</taxon>
        <taxon>Gunneridae</taxon>
        <taxon>Pentapetalae</taxon>
        <taxon>asterids</taxon>
        <taxon>campanulids</taxon>
        <taxon>Asterales</taxon>
        <taxon>Asteraceae</taxon>
        <taxon>Asteroideae</taxon>
        <taxon>Anthemideae</taxon>
        <taxon>Artemisiinae</taxon>
        <taxon>Artemisia</taxon>
    </lineage>
</organism>
<sequence length="312" mass="34822">MNIKIKIQIPPDHGHLHHPQKHTVSPPLCVKDHHQWRIKFHNDHHDGGGGGTAIKHHQHLPREPPPQQRIYSCLYCPREFYTSQALGGHQNGHKRERAARRNSLIAAAAVNNHHLYLSPETPTNNGTDNYYYLSPDTPTSDNNGGAATNNQHLYLSPETPTNIDTQNYYYLSPDTPTYDNSGGAAFYGGWYDNLYHCDDGDGTIPFMFQSAVTPPPTEHSDIDLTLRSKCDGIRSIKERESKVERLRDMCLSGSLLGIAVNGITYADRGRTGILVGISNALIDLVIIGRFHGYPRTGCNSEFTYKPNAWGSI</sequence>
<dbReference type="InterPro" id="IPR045320">
    <property type="entry name" value="JAGGED/SL1-like"/>
</dbReference>
<evidence type="ECO:0000313" key="3">
    <source>
        <dbReference type="EMBL" id="PWA83192.1"/>
    </source>
</evidence>
<dbReference type="Gene3D" id="3.30.160.60">
    <property type="entry name" value="Classic Zinc Finger"/>
    <property type="match status" value="1"/>
</dbReference>
<comment type="caution">
    <text evidence="3">The sequence shown here is derived from an EMBL/GenBank/DDBJ whole genome shotgun (WGS) entry which is preliminary data.</text>
</comment>
<accession>A0A2U1PBQ9</accession>
<dbReference type="PROSITE" id="PS50157">
    <property type="entry name" value="ZINC_FINGER_C2H2_2"/>
    <property type="match status" value="1"/>
</dbReference>
<dbReference type="GO" id="GO:0008270">
    <property type="term" value="F:zinc ion binding"/>
    <property type="evidence" value="ECO:0007669"/>
    <property type="project" value="UniProtKB-KW"/>
</dbReference>
<name>A0A2U1PBQ9_ARTAN</name>
<dbReference type="InterPro" id="IPR013087">
    <property type="entry name" value="Znf_C2H2_type"/>
</dbReference>
<evidence type="ECO:0000259" key="2">
    <source>
        <dbReference type="PROSITE" id="PS50157"/>
    </source>
</evidence>
<protein>
    <submittedName>
        <fullName evidence="3">Zinc finger, C2H2</fullName>
    </submittedName>
</protein>
<dbReference type="InterPro" id="IPR036236">
    <property type="entry name" value="Znf_C2H2_sf"/>
</dbReference>
<gene>
    <name evidence="3" type="ORF">CTI12_AA170870</name>
</gene>
<dbReference type="PANTHER" id="PTHR45730:SF109">
    <property type="entry name" value="ZINC FINGER PROTEIN KNUCKLES"/>
    <property type="match status" value="1"/>
</dbReference>